<evidence type="ECO:0000313" key="1">
    <source>
        <dbReference type="EMBL" id="KAK6180298.1"/>
    </source>
</evidence>
<dbReference type="Proteomes" id="UP001347796">
    <property type="component" value="Unassembled WGS sequence"/>
</dbReference>
<reference evidence="1 2" key="1">
    <citation type="submission" date="2024-01" db="EMBL/GenBank/DDBJ databases">
        <title>The genome of the rayed Mediterranean limpet Patella caerulea (Linnaeus, 1758).</title>
        <authorList>
            <person name="Anh-Thu Weber A."/>
            <person name="Halstead-Nussloch G."/>
        </authorList>
    </citation>
    <scope>NUCLEOTIDE SEQUENCE [LARGE SCALE GENOMIC DNA]</scope>
    <source>
        <strain evidence="1">AATW-2023a</strain>
        <tissue evidence="1">Whole specimen</tissue>
    </source>
</reference>
<keyword evidence="2" id="KW-1185">Reference proteome</keyword>
<sequence length="45" mass="5385">MNFIIIWWNCLSTEIWIFFIKPLVTRLHTSYRSLPMPCGILQIST</sequence>
<gene>
    <name evidence="1" type="ORF">SNE40_012482</name>
</gene>
<comment type="caution">
    <text evidence="1">The sequence shown here is derived from an EMBL/GenBank/DDBJ whole genome shotgun (WGS) entry which is preliminary data.</text>
</comment>
<evidence type="ECO:0000313" key="2">
    <source>
        <dbReference type="Proteomes" id="UP001347796"/>
    </source>
</evidence>
<accession>A0AAN8PQN1</accession>
<dbReference type="EMBL" id="JAZGQO010000008">
    <property type="protein sequence ID" value="KAK6180298.1"/>
    <property type="molecule type" value="Genomic_DNA"/>
</dbReference>
<dbReference type="AlphaFoldDB" id="A0AAN8PQN1"/>
<protein>
    <submittedName>
        <fullName evidence="1">Uncharacterized protein</fullName>
    </submittedName>
</protein>
<organism evidence="1 2">
    <name type="scientific">Patella caerulea</name>
    <name type="common">Rayed Mediterranean limpet</name>
    <dbReference type="NCBI Taxonomy" id="87958"/>
    <lineage>
        <taxon>Eukaryota</taxon>
        <taxon>Metazoa</taxon>
        <taxon>Spiralia</taxon>
        <taxon>Lophotrochozoa</taxon>
        <taxon>Mollusca</taxon>
        <taxon>Gastropoda</taxon>
        <taxon>Patellogastropoda</taxon>
        <taxon>Patelloidea</taxon>
        <taxon>Patellidae</taxon>
        <taxon>Patella</taxon>
    </lineage>
</organism>
<name>A0AAN8PQN1_PATCE</name>
<proteinExistence type="predicted"/>